<accession>A0ABS6RZE6</accession>
<dbReference type="RefSeq" id="WP_218252656.1">
    <property type="nucleotide sequence ID" value="NZ_JABXWD010000184.1"/>
</dbReference>
<feature type="chain" id="PRO_5047054311" description="Secreted protein" evidence="1">
    <location>
        <begin position="22"/>
        <end position="128"/>
    </location>
</feature>
<feature type="signal peptide" evidence="1">
    <location>
        <begin position="1"/>
        <end position="21"/>
    </location>
</feature>
<reference evidence="2 3" key="1">
    <citation type="journal article" date="2020" name="J Geophys Res Biogeosci">
        <title>Magnetotaxis as an Adaptation to Enable Bacterial Shuttling of Microbial Sulfur and Sulfur Cycling Across Aquatic Oxic#Anoxic Interfaces.</title>
        <authorList>
            <person name="Li J."/>
            <person name="Liu P."/>
            <person name="Wang J."/>
            <person name="Roberts A.P."/>
            <person name="Pan Y."/>
        </authorList>
    </citation>
    <scope>NUCLEOTIDE SEQUENCE [LARGE SCALE GENOMIC DNA]</scope>
    <source>
        <strain evidence="2 3">MYR-1_YQ</strain>
    </source>
</reference>
<evidence type="ECO:0000256" key="1">
    <source>
        <dbReference type="SAM" id="SignalP"/>
    </source>
</evidence>
<comment type="caution">
    <text evidence="2">The sequence shown here is derived from an EMBL/GenBank/DDBJ whole genome shotgun (WGS) entry which is preliminary data.</text>
</comment>
<keyword evidence="1" id="KW-0732">Signal</keyword>
<dbReference type="Proteomes" id="UP001196980">
    <property type="component" value="Unassembled WGS sequence"/>
</dbReference>
<proteinExistence type="predicted"/>
<gene>
    <name evidence="2" type="ORF">HWQ67_10560</name>
</gene>
<dbReference type="EMBL" id="JABXWD010000184">
    <property type="protein sequence ID" value="MBV6342027.1"/>
    <property type="molecule type" value="Genomic_DNA"/>
</dbReference>
<name>A0ABS6RZE6_9BACT</name>
<evidence type="ECO:0000313" key="2">
    <source>
        <dbReference type="EMBL" id="MBV6342027.1"/>
    </source>
</evidence>
<keyword evidence="3" id="KW-1185">Reference proteome</keyword>
<protein>
    <recommendedName>
        <fullName evidence="4">Secreted protein</fullName>
    </recommendedName>
</protein>
<evidence type="ECO:0008006" key="4">
    <source>
        <dbReference type="Google" id="ProtNLM"/>
    </source>
</evidence>
<evidence type="ECO:0000313" key="3">
    <source>
        <dbReference type="Proteomes" id="UP001196980"/>
    </source>
</evidence>
<organism evidence="2 3">
    <name type="scientific">Candidatus Magnetobacterium casense</name>
    <dbReference type="NCBI Taxonomy" id="1455061"/>
    <lineage>
        <taxon>Bacteria</taxon>
        <taxon>Pseudomonadati</taxon>
        <taxon>Nitrospirota</taxon>
        <taxon>Thermodesulfovibrionia</taxon>
        <taxon>Thermodesulfovibrionales</taxon>
        <taxon>Candidatus Magnetobacteriaceae</taxon>
        <taxon>Candidatus Magnetobacterium</taxon>
    </lineage>
</organism>
<sequence>MRAIRYLLLAFVVTLSSIANAELYMLLDSKTTTGAGTAHRTNDEQNWTCDVALSDNTTTAVTVHIEGSLGDRFSPTGMAEYTLTAAEIAAYKASFTIVNTPVRKIRANLVTLTGGSSPAVTVNCLGVK</sequence>